<proteinExistence type="predicted"/>
<name>A0A034WEY2_BACDO</name>
<feature type="domain" description="Myb/SANT-like DNA-binding" evidence="2">
    <location>
        <begin position="39"/>
        <end position="125"/>
    </location>
</feature>
<dbReference type="GeneID" id="105225335"/>
<evidence type="ECO:0000256" key="1">
    <source>
        <dbReference type="SAM" id="MobiDB-lite"/>
    </source>
</evidence>
<accession>A0A034WEY2</accession>
<dbReference type="GO" id="GO:0016604">
    <property type="term" value="C:nuclear body"/>
    <property type="evidence" value="ECO:0007669"/>
    <property type="project" value="TreeGrafter"/>
</dbReference>
<reference evidence="3" key="1">
    <citation type="journal article" date="2014" name="BMC Genomics">
        <title>Characterizing the developmental transcriptome of the oriental fruit fly, Bactrocera dorsalis (Diptera: Tephritidae) through comparative genomic analysis with Drosophila melanogaster utilizing modENCODE datasets.</title>
        <authorList>
            <person name="Geib S.M."/>
            <person name="Calla B."/>
            <person name="Hall B."/>
            <person name="Hou S."/>
            <person name="Manoukis N.C."/>
        </authorList>
    </citation>
    <scope>NUCLEOTIDE SEQUENCE</scope>
    <source>
        <strain evidence="3">Punador</strain>
    </source>
</reference>
<dbReference type="AlphaFoldDB" id="A0A034WEY2"/>
<dbReference type="GO" id="GO:0045893">
    <property type="term" value="P:positive regulation of DNA-templated transcription"/>
    <property type="evidence" value="ECO:0007669"/>
    <property type="project" value="TreeGrafter"/>
</dbReference>
<dbReference type="InterPro" id="IPR044822">
    <property type="entry name" value="Myb_DNA-bind_4"/>
</dbReference>
<protein>
    <recommendedName>
        <fullName evidence="2">Myb/SANT-like DNA-binding domain-containing protein</fullName>
    </recommendedName>
</protein>
<dbReference type="Pfam" id="PF13837">
    <property type="entry name" value="Myb_DNA-bind_4"/>
    <property type="match status" value="1"/>
</dbReference>
<feature type="region of interest" description="Disordered" evidence="1">
    <location>
        <begin position="9"/>
        <end position="30"/>
    </location>
</feature>
<feature type="compositionally biased region" description="Polar residues" evidence="1">
    <location>
        <begin position="14"/>
        <end position="26"/>
    </location>
</feature>
<dbReference type="PANTHER" id="PTHR22666">
    <property type="entry name" value="MYB_SANT-LIKE DNA-BINDING DOMAIN-CONTAINING PROTEIN 1"/>
    <property type="match status" value="1"/>
</dbReference>
<dbReference type="EMBL" id="GAKP01004821">
    <property type="protein sequence ID" value="JAC54131.1"/>
    <property type="molecule type" value="Transcribed_RNA"/>
</dbReference>
<dbReference type="RefSeq" id="XP_011202040.2">
    <property type="nucleotide sequence ID" value="XM_011203738.4"/>
</dbReference>
<dbReference type="InterPro" id="IPR026095">
    <property type="entry name" value="Myb/SANT-like_DNA-bd_dom_prot"/>
</dbReference>
<evidence type="ECO:0000259" key="2">
    <source>
        <dbReference type="Pfam" id="PF13837"/>
    </source>
</evidence>
<sequence>MSNCDMQIIDENQPPAQSQNTSTTTGEDTEVVPKHLRSRYWNSWEEMRLVELWRLHSNEVTTLKTNIPIFRTISEGMREYGFFVNAQEVRRKINSFKNRYIAERRRLEMEEKDKESHWRLYPLIHCLLAPRQKNQLLTHQQLIIERLFAKIPLELINKELPITEMQTTKIIQKPAAFMANSAEQSALPTQLRGQLRYHPYARANGDASFLLRHNFTKERLTQIRVDNSILSDQRDAALKQLKSEERSFRALESFLMNWQKKHEVVLQRLQCTNGN</sequence>
<evidence type="ECO:0000313" key="3">
    <source>
        <dbReference type="EMBL" id="JAC54131.1"/>
    </source>
</evidence>
<organism evidence="3">
    <name type="scientific">Bactrocera dorsalis</name>
    <name type="common">Oriental fruit fly</name>
    <name type="synonym">Dacus dorsalis</name>
    <dbReference type="NCBI Taxonomy" id="27457"/>
    <lineage>
        <taxon>Eukaryota</taxon>
        <taxon>Metazoa</taxon>
        <taxon>Ecdysozoa</taxon>
        <taxon>Arthropoda</taxon>
        <taxon>Hexapoda</taxon>
        <taxon>Insecta</taxon>
        <taxon>Pterygota</taxon>
        <taxon>Neoptera</taxon>
        <taxon>Endopterygota</taxon>
        <taxon>Diptera</taxon>
        <taxon>Brachycera</taxon>
        <taxon>Muscomorpha</taxon>
        <taxon>Tephritoidea</taxon>
        <taxon>Tephritidae</taxon>
        <taxon>Bactrocera</taxon>
        <taxon>Bactrocera</taxon>
    </lineage>
</organism>
<dbReference type="Gene3D" id="1.10.10.60">
    <property type="entry name" value="Homeodomain-like"/>
    <property type="match status" value="1"/>
</dbReference>
<dbReference type="KEGG" id="bdr:105225335"/>
<dbReference type="OrthoDB" id="7919885at2759"/>
<dbReference type="PANTHER" id="PTHR22666:SF3">
    <property type="entry name" value="MYB_SANT-LIKE DNA-BINDING DOMAIN-CONTAINING PROTEIN 1"/>
    <property type="match status" value="1"/>
</dbReference>